<dbReference type="PANTHER" id="PTHR30419:SF8">
    <property type="entry name" value="NITROGEN ASSIMILATION TRANSCRIPTIONAL ACTIVATOR-RELATED"/>
    <property type="match status" value="1"/>
</dbReference>
<dbReference type="SUPFAM" id="SSF46785">
    <property type="entry name" value="Winged helix' DNA-binding domain"/>
    <property type="match status" value="1"/>
</dbReference>
<evidence type="ECO:0000256" key="4">
    <source>
        <dbReference type="ARBA" id="ARBA00023163"/>
    </source>
</evidence>
<comment type="caution">
    <text evidence="6">The sequence shown here is derived from an EMBL/GenBank/DDBJ whole genome shotgun (WGS) entry which is preliminary data.</text>
</comment>
<dbReference type="PRINTS" id="PR00039">
    <property type="entry name" value="HTHLYSR"/>
</dbReference>
<dbReference type="InterPro" id="IPR000847">
    <property type="entry name" value="LysR_HTH_N"/>
</dbReference>
<dbReference type="GO" id="GO:0005829">
    <property type="term" value="C:cytosol"/>
    <property type="evidence" value="ECO:0007669"/>
    <property type="project" value="TreeGrafter"/>
</dbReference>
<keyword evidence="4" id="KW-0804">Transcription</keyword>
<gene>
    <name evidence="6" type="primary">cysB_1</name>
    <name evidence="6" type="ORF">GALL_04300</name>
</gene>
<dbReference type="PROSITE" id="PS50931">
    <property type="entry name" value="HTH_LYSR"/>
    <property type="match status" value="1"/>
</dbReference>
<dbReference type="SUPFAM" id="SSF53850">
    <property type="entry name" value="Periplasmic binding protein-like II"/>
    <property type="match status" value="1"/>
</dbReference>
<keyword evidence="3" id="KW-0238">DNA-binding</keyword>
<protein>
    <submittedName>
        <fullName evidence="6">HTH-type transcriptional regulator CysB</fullName>
    </submittedName>
</protein>
<dbReference type="GO" id="GO:0003700">
    <property type="term" value="F:DNA-binding transcription factor activity"/>
    <property type="evidence" value="ECO:0007669"/>
    <property type="project" value="InterPro"/>
</dbReference>
<sequence length="315" mass="35336">MSTEKQSYYKNNRLKQMRAFCEVVHTGSVTQAAQKLFLSQPSVTLQIQAMERELGVTVFERRGPVLKLTPDGETLYALAKPLVEGIDGLEENFAAQHGKLDSGELNIGAGESTILYILPEAVRRFVTAHPRIQLKIHNETGRDGLKMLRADEIDLVVGSMLDVPDDITYQPVVTFDPALIVPLGHPLASRNEVTLEEISQYGLILPPRHLSTWRMVKYVFQQHNLTFTVTLEAGGWEVIKKYVELGMGISIVTDICLTGSEKLARIPLKQYFPQRGYGLVLRKGRFLSPQARRFVEILNEVYGLQTETAAVTVRD</sequence>
<accession>A0A1J5TT32</accession>
<proteinExistence type="inferred from homology"/>
<name>A0A1J5TT32_9ZZZZ</name>
<dbReference type="EMBL" id="MLJW01000001">
    <property type="protein sequence ID" value="OIR19549.1"/>
    <property type="molecule type" value="Genomic_DNA"/>
</dbReference>
<dbReference type="FunFam" id="1.10.10.10:FF:000001">
    <property type="entry name" value="LysR family transcriptional regulator"/>
    <property type="match status" value="1"/>
</dbReference>
<organism evidence="6">
    <name type="scientific">mine drainage metagenome</name>
    <dbReference type="NCBI Taxonomy" id="410659"/>
    <lineage>
        <taxon>unclassified sequences</taxon>
        <taxon>metagenomes</taxon>
        <taxon>ecological metagenomes</taxon>
    </lineage>
</organism>
<dbReference type="Gene3D" id="3.40.190.290">
    <property type="match status" value="1"/>
</dbReference>
<evidence type="ECO:0000259" key="5">
    <source>
        <dbReference type="PROSITE" id="PS50931"/>
    </source>
</evidence>
<keyword evidence="2" id="KW-0805">Transcription regulation</keyword>
<dbReference type="InterPro" id="IPR036388">
    <property type="entry name" value="WH-like_DNA-bd_sf"/>
</dbReference>
<reference evidence="6" key="1">
    <citation type="submission" date="2016-10" db="EMBL/GenBank/DDBJ databases">
        <title>Sequence of Gallionella enrichment culture.</title>
        <authorList>
            <person name="Poehlein A."/>
            <person name="Muehling M."/>
            <person name="Daniel R."/>
        </authorList>
    </citation>
    <scope>NUCLEOTIDE SEQUENCE</scope>
</reference>
<dbReference type="PANTHER" id="PTHR30419">
    <property type="entry name" value="HTH-TYPE TRANSCRIPTIONAL REGULATOR YBHD"/>
    <property type="match status" value="1"/>
</dbReference>
<evidence type="ECO:0000313" key="6">
    <source>
        <dbReference type="EMBL" id="OIR19549.1"/>
    </source>
</evidence>
<feature type="domain" description="HTH lysR-type" evidence="5">
    <location>
        <begin position="12"/>
        <end position="69"/>
    </location>
</feature>
<dbReference type="CDD" id="cd05466">
    <property type="entry name" value="PBP2_LTTR_substrate"/>
    <property type="match status" value="1"/>
</dbReference>
<dbReference type="Pfam" id="PF03466">
    <property type="entry name" value="LysR_substrate"/>
    <property type="match status" value="1"/>
</dbReference>
<comment type="similarity">
    <text evidence="1">Belongs to the LysR transcriptional regulatory family.</text>
</comment>
<dbReference type="AlphaFoldDB" id="A0A1J5TT32"/>
<dbReference type="Pfam" id="PF00126">
    <property type="entry name" value="HTH_1"/>
    <property type="match status" value="1"/>
</dbReference>
<dbReference type="Gene3D" id="1.10.10.10">
    <property type="entry name" value="Winged helix-like DNA-binding domain superfamily/Winged helix DNA-binding domain"/>
    <property type="match status" value="1"/>
</dbReference>
<evidence type="ECO:0000256" key="2">
    <source>
        <dbReference type="ARBA" id="ARBA00023015"/>
    </source>
</evidence>
<evidence type="ECO:0000256" key="1">
    <source>
        <dbReference type="ARBA" id="ARBA00009437"/>
    </source>
</evidence>
<dbReference type="InterPro" id="IPR036390">
    <property type="entry name" value="WH_DNA-bd_sf"/>
</dbReference>
<evidence type="ECO:0000256" key="3">
    <source>
        <dbReference type="ARBA" id="ARBA00023125"/>
    </source>
</evidence>
<dbReference type="InterPro" id="IPR050950">
    <property type="entry name" value="HTH-type_LysR_regulators"/>
</dbReference>
<dbReference type="GO" id="GO:0003677">
    <property type="term" value="F:DNA binding"/>
    <property type="evidence" value="ECO:0007669"/>
    <property type="project" value="UniProtKB-KW"/>
</dbReference>
<dbReference type="InterPro" id="IPR005119">
    <property type="entry name" value="LysR_subst-bd"/>
</dbReference>